<organism evidence="1 2">
    <name type="scientific">Luteibacter yeojuensis</name>
    <dbReference type="NCBI Taxonomy" id="345309"/>
    <lineage>
        <taxon>Bacteria</taxon>
        <taxon>Pseudomonadati</taxon>
        <taxon>Pseudomonadota</taxon>
        <taxon>Gammaproteobacteria</taxon>
        <taxon>Lysobacterales</taxon>
        <taxon>Rhodanobacteraceae</taxon>
        <taxon>Luteibacter</taxon>
    </lineage>
</organism>
<dbReference type="RefSeq" id="WP_166698100.1">
    <property type="nucleotide sequence ID" value="NZ_JAAQTL010000001.1"/>
</dbReference>
<proteinExistence type="predicted"/>
<protein>
    <submittedName>
        <fullName evidence="1">Uncharacterized protein</fullName>
    </submittedName>
</protein>
<dbReference type="AlphaFoldDB" id="A0A7X5QS16"/>
<name>A0A7X5QS16_9GAMM</name>
<dbReference type="Proteomes" id="UP000518878">
    <property type="component" value="Unassembled WGS sequence"/>
</dbReference>
<evidence type="ECO:0000313" key="2">
    <source>
        <dbReference type="Proteomes" id="UP000518878"/>
    </source>
</evidence>
<accession>A0A7X5QS16</accession>
<gene>
    <name evidence="1" type="ORF">HBF32_02765</name>
</gene>
<evidence type="ECO:0000313" key="1">
    <source>
        <dbReference type="EMBL" id="NID14383.1"/>
    </source>
</evidence>
<keyword evidence="2" id="KW-1185">Reference proteome</keyword>
<sequence>MNILEVLEALSKVQSFDLWSRNAVNDARLYLTRIHNDNIIQDARIAKLTAEVDRLREALEVIAKLGATDGLNAKLIARRALEGDTTTTPERREG</sequence>
<comment type="caution">
    <text evidence="1">The sequence shown here is derived from an EMBL/GenBank/DDBJ whole genome shotgun (WGS) entry which is preliminary data.</text>
</comment>
<dbReference type="EMBL" id="JAAQTL010000001">
    <property type="protein sequence ID" value="NID14383.1"/>
    <property type="molecule type" value="Genomic_DNA"/>
</dbReference>
<reference evidence="1 2" key="1">
    <citation type="journal article" date="2006" name="Int. J. Syst. Evol. Microbiol.">
        <title>Dyella yeojuensis sp. nov., isolated from greenhouse soil in Korea.</title>
        <authorList>
            <person name="Kim B.Y."/>
            <person name="Weon H.Y."/>
            <person name="Lee K.H."/>
            <person name="Seok S.J."/>
            <person name="Kwon S.W."/>
            <person name="Go S.J."/>
            <person name="Stackebrandt E."/>
        </authorList>
    </citation>
    <scope>NUCLEOTIDE SEQUENCE [LARGE SCALE GENOMIC DNA]</scope>
    <source>
        <strain evidence="1 2">DSM 17673</strain>
    </source>
</reference>